<reference evidence="1 2" key="1">
    <citation type="journal article" date="2019" name="Plant Biotechnol. J.">
        <title>The red bayberry genome and genetic basis of sex determination.</title>
        <authorList>
            <person name="Jia H.M."/>
            <person name="Jia H.J."/>
            <person name="Cai Q.L."/>
            <person name="Wang Y."/>
            <person name="Zhao H.B."/>
            <person name="Yang W.F."/>
            <person name="Wang G.Y."/>
            <person name="Li Y.H."/>
            <person name="Zhan D.L."/>
            <person name="Shen Y.T."/>
            <person name="Niu Q.F."/>
            <person name="Chang L."/>
            <person name="Qiu J."/>
            <person name="Zhao L."/>
            <person name="Xie H.B."/>
            <person name="Fu W.Y."/>
            <person name="Jin J."/>
            <person name="Li X.W."/>
            <person name="Jiao Y."/>
            <person name="Zhou C.C."/>
            <person name="Tu T."/>
            <person name="Chai C.Y."/>
            <person name="Gao J.L."/>
            <person name="Fan L.J."/>
            <person name="van de Weg E."/>
            <person name="Wang J.Y."/>
            <person name="Gao Z.S."/>
        </authorList>
    </citation>
    <scope>NUCLEOTIDE SEQUENCE [LARGE SCALE GENOMIC DNA]</scope>
    <source>
        <tissue evidence="1">Leaves</tissue>
    </source>
</reference>
<comment type="caution">
    <text evidence="1">The sequence shown here is derived from an EMBL/GenBank/DDBJ whole genome shotgun (WGS) entry which is preliminary data.</text>
</comment>
<accession>A0A6A1UMY8</accession>
<dbReference type="Proteomes" id="UP000516437">
    <property type="component" value="Unassembled WGS sequence"/>
</dbReference>
<keyword evidence="2" id="KW-1185">Reference proteome</keyword>
<evidence type="ECO:0000313" key="1">
    <source>
        <dbReference type="EMBL" id="KAB1201659.1"/>
    </source>
</evidence>
<sequence>MLLLPSMVIFPGGEQGRAWSILVGDATLALFLLAMQDPRFEENRGRKQEATTFADCPILVASNFWHSRIELKVVSMAERQRHESWYSFFQDGMVFIERHGAQSKKSW</sequence>
<proteinExistence type="predicted"/>
<gene>
    <name evidence="1" type="ORF">CJ030_MR0G001719</name>
</gene>
<dbReference type="AlphaFoldDB" id="A0A6A1UMY8"/>
<dbReference type="EMBL" id="RXIC02000041">
    <property type="protein sequence ID" value="KAB1201659.1"/>
    <property type="molecule type" value="Genomic_DNA"/>
</dbReference>
<evidence type="ECO:0000313" key="2">
    <source>
        <dbReference type="Proteomes" id="UP000516437"/>
    </source>
</evidence>
<protein>
    <submittedName>
        <fullName evidence="1">Uncharacterized protein</fullName>
    </submittedName>
</protein>
<organism evidence="1 2">
    <name type="scientific">Morella rubra</name>
    <name type="common">Chinese bayberry</name>
    <dbReference type="NCBI Taxonomy" id="262757"/>
    <lineage>
        <taxon>Eukaryota</taxon>
        <taxon>Viridiplantae</taxon>
        <taxon>Streptophyta</taxon>
        <taxon>Embryophyta</taxon>
        <taxon>Tracheophyta</taxon>
        <taxon>Spermatophyta</taxon>
        <taxon>Magnoliopsida</taxon>
        <taxon>eudicotyledons</taxon>
        <taxon>Gunneridae</taxon>
        <taxon>Pentapetalae</taxon>
        <taxon>rosids</taxon>
        <taxon>fabids</taxon>
        <taxon>Fagales</taxon>
        <taxon>Myricaceae</taxon>
        <taxon>Morella</taxon>
    </lineage>
</organism>
<name>A0A6A1UMY8_9ROSI</name>